<dbReference type="SUPFAM" id="SSF46785">
    <property type="entry name" value="Winged helix' DNA-binding domain"/>
    <property type="match status" value="1"/>
</dbReference>
<dbReference type="InterPro" id="IPR005149">
    <property type="entry name" value="Tscrpt_reg_PadR_N"/>
</dbReference>
<feature type="domain" description="Transcription regulator PadR N-terminal" evidence="1">
    <location>
        <begin position="30"/>
        <end position="76"/>
    </location>
</feature>
<dbReference type="InterPro" id="IPR036390">
    <property type="entry name" value="WH_DNA-bd_sf"/>
</dbReference>
<name>A0A2A9FE07_9PSEU</name>
<comment type="caution">
    <text evidence="2">The sequence shown here is derived from an EMBL/GenBank/DDBJ whole genome shotgun (WGS) entry which is preliminary data.</text>
</comment>
<dbReference type="InterPro" id="IPR036388">
    <property type="entry name" value="WH-like_DNA-bd_sf"/>
</dbReference>
<dbReference type="AlphaFoldDB" id="A0A2A9FE07"/>
<evidence type="ECO:0000313" key="2">
    <source>
        <dbReference type="EMBL" id="PFG49173.1"/>
    </source>
</evidence>
<proteinExistence type="predicted"/>
<dbReference type="Gene3D" id="1.10.10.10">
    <property type="entry name" value="Winged helix-like DNA-binding domain superfamily/Winged helix DNA-binding domain"/>
    <property type="match status" value="1"/>
</dbReference>
<reference evidence="2 3" key="1">
    <citation type="submission" date="2017-10" db="EMBL/GenBank/DDBJ databases">
        <title>Sequencing the genomes of 1000 actinobacteria strains.</title>
        <authorList>
            <person name="Klenk H.-P."/>
        </authorList>
    </citation>
    <scope>NUCLEOTIDE SEQUENCE [LARGE SCALE GENOMIC DNA]</scope>
    <source>
        <strain evidence="2 3">DSM 46092</strain>
    </source>
</reference>
<dbReference type="RefSeq" id="WP_086784451.1">
    <property type="nucleotide sequence ID" value="NZ_JBIAKZ010000001.1"/>
</dbReference>
<organism evidence="2 3">
    <name type="scientific">Amycolatopsis sulphurea</name>
    <dbReference type="NCBI Taxonomy" id="76022"/>
    <lineage>
        <taxon>Bacteria</taxon>
        <taxon>Bacillati</taxon>
        <taxon>Actinomycetota</taxon>
        <taxon>Actinomycetes</taxon>
        <taxon>Pseudonocardiales</taxon>
        <taxon>Pseudonocardiaceae</taxon>
        <taxon>Amycolatopsis</taxon>
    </lineage>
</organism>
<dbReference type="Proteomes" id="UP000243542">
    <property type="component" value="Unassembled WGS sequence"/>
</dbReference>
<accession>A0A2A9FE07</accession>
<protein>
    <submittedName>
        <fullName evidence="2">PadR family transcriptional regulator</fullName>
    </submittedName>
</protein>
<evidence type="ECO:0000313" key="3">
    <source>
        <dbReference type="Proteomes" id="UP000243542"/>
    </source>
</evidence>
<dbReference type="Pfam" id="PF03551">
    <property type="entry name" value="PadR"/>
    <property type="match status" value="1"/>
</dbReference>
<sequence length="116" mass="12889">MTKKTRAVLSALLAEPDKGLYGLEIYERTGLMPGTTYPVLLRLQTAGLVCSRWEDADPANPCRPRRRYYQLTDQGFAAAPAKLAEVTGLIGLLRRWLRWMPQPAAQVATSVTSARN</sequence>
<dbReference type="EMBL" id="PDJK01000002">
    <property type="protein sequence ID" value="PFG49173.1"/>
    <property type="molecule type" value="Genomic_DNA"/>
</dbReference>
<gene>
    <name evidence="2" type="ORF">ATK36_4311</name>
</gene>
<keyword evidence="3" id="KW-1185">Reference proteome</keyword>
<evidence type="ECO:0000259" key="1">
    <source>
        <dbReference type="Pfam" id="PF03551"/>
    </source>
</evidence>